<dbReference type="EMBL" id="JAOQNN010000001">
    <property type="protein sequence ID" value="MCW2280145.1"/>
    <property type="molecule type" value="Genomic_DNA"/>
</dbReference>
<evidence type="ECO:0000313" key="1">
    <source>
        <dbReference type="EMBL" id="MCW2280145.1"/>
    </source>
</evidence>
<proteinExistence type="predicted"/>
<name>A0AAW5TT42_9LACT</name>
<evidence type="ECO:0000313" key="2">
    <source>
        <dbReference type="Proteomes" id="UP001207687"/>
    </source>
</evidence>
<dbReference type="RefSeq" id="WP_264653722.1">
    <property type="nucleotide sequence ID" value="NZ_JAOQNN010000001.1"/>
</dbReference>
<sequence length="208" mass="24279">MLRYEPENIMNALLKNFNSDDALPFYVSQFSIPLKNETLGEQMFEFKGYDKEGIEIGSCNAKESFLRYFSLSNQLIDVTLKRETELKEALKEYGNFSAEDDSLFEMNLNHSIENELGMIDIFPEANGSYILEKTRVSFYVSEYRKIEKLFSIFYGSVFSLKFNRVFVKWVRYEVTISSLKVADLSELKETLRTLSILLEKVDHQVNLD</sequence>
<organism evidence="1 2">
    <name type="scientific">Lactococcus lactis</name>
    <dbReference type="NCBI Taxonomy" id="1358"/>
    <lineage>
        <taxon>Bacteria</taxon>
        <taxon>Bacillati</taxon>
        <taxon>Bacillota</taxon>
        <taxon>Bacilli</taxon>
        <taxon>Lactobacillales</taxon>
        <taxon>Streptococcaceae</taxon>
        <taxon>Lactococcus</taxon>
    </lineage>
</organism>
<comment type="caution">
    <text evidence="1">The sequence shown here is derived from an EMBL/GenBank/DDBJ whole genome shotgun (WGS) entry which is preliminary data.</text>
</comment>
<protein>
    <submittedName>
        <fullName evidence="1">Uncharacterized protein</fullName>
    </submittedName>
</protein>
<dbReference type="Proteomes" id="UP001207687">
    <property type="component" value="Unassembled WGS sequence"/>
</dbReference>
<reference evidence="1" key="1">
    <citation type="submission" date="2023-08" db="EMBL/GenBank/DDBJ databases">
        <title>Genomic analyses of the natural microbiome of Caenorhabditis elegans.</title>
        <authorList>
            <person name="Samuel B."/>
        </authorList>
    </citation>
    <scope>NUCLEOTIDE SEQUENCE</scope>
    <source>
        <strain evidence="1">BIGb0220</strain>
    </source>
</reference>
<dbReference type="AlphaFoldDB" id="A0AAW5TT42"/>
<gene>
    <name evidence="1" type="ORF">M2256_000603</name>
</gene>
<accession>A0AAW5TT42</accession>